<dbReference type="AlphaFoldDB" id="A0A366XRL8"/>
<evidence type="ECO:0000313" key="2">
    <source>
        <dbReference type="Proteomes" id="UP000253314"/>
    </source>
</evidence>
<sequence>MKENRYHCCATCIHYRIKKQPRPLSYICARLGYKTKPTYQFNCWEPNKNVQNLLKNNRK</sequence>
<reference evidence="1 2" key="1">
    <citation type="submission" date="2018-07" db="EMBL/GenBank/DDBJ databases">
        <title>Lottiidibacillus patelloidae gen. nov., sp. nov., isolated from the intestinal tract of a marine limpet and the reclassification of B. taeanensis BH030017T, B. algicola KMM 3737T and B. hwajinpoensis SW-72T as genus Lottiidibacillus.</title>
        <authorList>
            <person name="Liu R."/>
            <person name="Huang Z."/>
        </authorList>
    </citation>
    <scope>NUCLEOTIDE SEQUENCE [LARGE SCALE GENOMIC DNA]</scope>
    <source>
        <strain evidence="1 2">BH030017</strain>
    </source>
</reference>
<accession>A0A366XRL8</accession>
<protein>
    <submittedName>
        <fullName evidence="1">Uncharacterized protein</fullName>
    </submittedName>
</protein>
<dbReference type="OrthoDB" id="2377175at2"/>
<gene>
    <name evidence="1" type="ORF">DS031_13765</name>
</gene>
<comment type="caution">
    <text evidence="1">The sequence shown here is derived from an EMBL/GenBank/DDBJ whole genome shotgun (WGS) entry which is preliminary data.</text>
</comment>
<proteinExistence type="predicted"/>
<evidence type="ECO:0000313" key="1">
    <source>
        <dbReference type="EMBL" id="RBW69000.1"/>
    </source>
</evidence>
<dbReference type="EMBL" id="QOCW01000014">
    <property type="protein sequence ID" value="RBW69000.1"/>
    <property type="molecule type" value="Genomic_DNA"/>
</dbReference>
<name>A0A366XRL8_9BACI</name>
<keyword evidence="2" id="KW-1185">Reference proteome</keyword>
<organism evidence="1 2">
    <name type="scientific">Bacillus taeanensis</name>
    <dbReference type="NCBI Taxonomy" id="273032"/>
    <lineage>
        <taxon>Bacteria</taxon>
        <taxon>Bacillati</taxon>
        <taxon>Bacillota</taxon>
        <taxon>Bacilli</taxon>
        <taxon>Bacillales</taxon>
        <taxon>Bacillaceae</taxon>
        <taxon>Bacillus</taxon>
    </lineage>
</organism>
<dbReference type="Proteomes" id="UP000253314">
    <property type="component" value="Unassembled WGS sequence"/>
</dbReference>